<reference evidence="3" key="1">
    <citation type="submission" date="2022-11" db="UniProtKB">
        <authorList>
            <consortium name="WormBaseParasite"/>
        </authorList>
    </citation>
    <scope>IDENTIFICATION</scope>
</reference>
<proteinExistence type="predicted"/>
<dbReference type="AlphaFoldDB" id="A0A914PTV4"/>
<dbReference type="GO" id="GO:0004252">
    <property type="term" value="F:serine-type endopeptidase activity"/>
    <property type="evidence" value="ECO:0007669"/>
    <property type="project" value="InterPro"/>
</dbReference>
<dbReference type="Proteomes" id="UP000887578">
    <property type="component" value="Unplaced"/>
</dbReference>
<feature type="domain" description="Peptidase S8/S53" evidence="1">
    <location>
        <begin position="31"/>
        <end position="273"/>
    </location>
</feature>
<dbReference type="InterPro" id="IPR036852">
    <property type="entry name" value="Peptidase_S8/S53_dom_sf"/>
</dbReference>
<dbReference type="Gene3D" id="3.40.50.200">
    <property type="entry name" value="Peptidase S8/S53 domain"/>
    <property type="match status" value="1"/>
</dbReference>
<dbReference type="Gene3D" id="2.20.25.690">
    <property type="match status" value="1"/>
</dbReference>
<evidence type="ECO:0000313" key="2">
    <source>
        <dbReference type="Proteomes" id="UP000887578"/>
    </source>
</evidence>
<dbReference type="WBParaSite" id="PDA_v2.g2166.t1">
    <property type="protein sequence ID" value="PDA_v2.g2166.t1"/>
    <property type="gene ID" value="PDA_v2.g2166"/>
</dbReference>
<dbReference type="GO" id="GO:0006508">
    <property type="term" value="P:proteolysis"/>
    <property type="evidence" value="ECO:0007669"/>
    <property type="project" value="InterPro"/>
</dbReference>
<accession>A0A914PTV4</accession>
<keyword evidence="2" id="KW-1185">Reference proteome</keyword>
<name>A0A914PTV4_9BILA</name>
<dbReference type="InterPro" id="IPR000209">
    <property type="entry name" value="Peptidase_S8/S53_dom"/>
</dbReference>
<dbReference type="Pfam" id="PF00082">
    <property type="entry name" value="Peptidase_S8"/>
    <property type="match status" value="1"/>
</dbReference>
<evidence type="ECO:0000259" key="1">
    <source>
        <dbReference type="Pfam" id="PF00082"/>
    </source>
</evidence>
<sequence>MNGKEEILKDWIPKKDTQQEEFLNKYPEYDGRGIKIAIIDSPIDFSMPGLQRTTTGLPKIIDFFEFSNFLSEDGKIDISMIREIDGDNVITGLSGKKLKIPLTWKNPSGKWHIGCKAYSELFFRKFAETKNKENGIEKLEIEELNKNVDLVDCIVWNDGKKWQACLTTSNENLQNAKVLTNFCDEHEFGFIKSYCITIREDKSFIYVFRQNGNNHGTIVATVAAAYFPNGSYSNGLAPGSQIISMDAKHVFAIEKALLKCIEMEVDIVNLSIGLKYTPSIDLSIHR</sequence>
<evidence type="ECO:0000313" key="3">
    <source>
        <dbReference type="WBParaSite" id="PDA_v2.g2166.t1"/>
    </source>
</evidence>
<dbReference type="SUPFAM" id="SSF52743">
    <property type="entry name" value="Subtilisin-like"/>
    <property type="match status" value="1"/>
</dbReference>
<organism evidence="2 3">
    <name type="scientific">Panagrolaimus davidi</name>
    <dbReference type="NCBI Taxonomy" id="227884"/>
    <lineage>
        <taxon>Eukaryota</taxon>
        <taxon>Metazoa</taxon>
        <taxon>Ecdysozoa</taxon>
        <taxon>Nematoda</taxon>
        <taxon>Chromadorea</taxon>
        <taxon>Rhabditida</taxon>
        <taxon>Tylenchina</taxon>
        <taxon>Panagrolaimomorpha</taxon>
        <taxon>Panagrolaimoidea</taxon>
        <taxon>Panagrolaimidae</taxon>
        <taxon>Panagrolaimus</taxon>
    </lineage>
</organism>
<protein>
    <submittedName>
        <fullName evidence="3">Peptidase S8/S53 domain-containing protein</fullName>
    </submittedName>
</protein>